<comment type="caution">
    <text evidence="3">The sequence shown here is derived from an EMBL/GenBank/DDBJ whole genome shotgun (WGS) entry which is preliminary data.</text>
</comment>
<keyword evidence="4" id="KW-1185">Reference proteome</keyword>
<feature type="compositionally biased region" description="Low complexity" evidence="1">
    <location>
        <begin position="84"/>
        <end position="101"/>
    </location>
</feature>
<accession>A0ABP5M9Z7</accession>
<dbReference type="Proteomes" id="UP001501020">
    <property type="component" value="Unassembled WGS sequence"/>
</dbReference>
<evidence type="ECO:0008006" key="5">
    <source>
        <dbReference type="Google" id="ProtNLM"/>
    </source>
</evidence>
<organism evidence="3 4">
    <name type="scientific">Actinomadura napierensis</name>
    <dbReference type="NCBI Taxonomy" id="267854"/>
    <lineage>
        <taxon>Bacteria</taxon>
        <taxon>Bacillati</taxon>
        <taxon>Actinomycetota</taxon>
        <taxon>Actinomycetes</taxon>
        <taxon>Streptosporangiales</taxon>
        <taxon>Thermomonosporaceae</taxon>
        <taxon>Actinomadura</taxon>
    </lineage>
</organism>
<evidence type="ECO:0000313" key="4">
    <source>
        <dbReference type="Proteomes" id="UP001501020"/>
    </source>
</evidence>
<evidence type="ECO:0000256" key="1">
    <source>
        <dbReference type="SAM" id="MobiDB-lite"/>
    </source>
</evidence>
<protein>
    <recommendedName>
        <fullName evidence="5">PKD domain-containing protein</fullName>
    </recommendedName>
</protein>
<feature type="region of interest" description="Disordered" evidence="1">
    <location>
        <begin position="45"/>
        <end position="101"/>
    </location>
</feature>
<name>A0ABP5M9Z7_9ACTN</name>
<keyword evidence="2" id="KW-0732">Signal</keyword>
<dbReference type="RefSeq" id="WP_344282974.1">
    <property type="nucleotide sequence ID" value="NZ_BAAAMR010000152.1"/>
</dbReference>
<gene>
    <name evidence="3" type="ORF">GCM10009727_89210</name>
</gene>
<dbReference type="PROSITE" id="PS51318">
    <property type="entry name" value="TAT"/>
    <property type="match status" value="1"/>
</dbReference>
<evidence type="ECO:0000256" key="2">
    <source>
        <dbReference type="SAM" id="SignalP"/>
    </source>
</evidence>
<evidence type="ECO:0000313" key="3">
    <source>
        <dbReference type="EMBL" id="GAA2168087.1"/>
    </source>
</evidence>
<feature type="compositionally biased region" description="Gly residues" evidence="1">
    <location>
        <begin position="53"/>
        <end position="69"/>
    </location>
</feature>
<feature type="signal peptide" evidence="2">
    <location>
        <begin position="1"/>
        <end position="33"/>
    </location>
</feature>
<feature type="chain" id="PRO_5045236750" description="PKD domain-containing protein" evidence="2">
    <location>
        <begin position="34"/>
        <end position="255"/>
    </location>
</feature>
<reference evidence="4" key="1">
    <citation type="journal article" date="2019" name="Int. J. Syst. Evol. Microbiol.">
        <title>The Global Catalogue of Microorganisms (GCM) 10K type strain sequencing project: providing services to taxonomists for standard genome sequencing and annotation.</title>
        <authorList>
            <consortium name="The Broad Institute Genomics Platform"/>
            <consortium name="The Broad Institute Genome Sequencing Center for Infectious Disease"/>
            <person name="Wu L."/>
            <person name="Ma J."/>
        </authorList>
    </citation>
    <scope>NUCLEOTIDE SEQUENCE [LARGE SCALE GENOMIC DNA]</scope>
    <source>
        <strain evidence="4">JCM 13850</strain>
    </source>
</reference>
<sequence>MSPRSSRRRHLVLGGLVSTALVTPLLAASPAQAAPCRLGSNRHASCNKTIHEPGGGGSGGPSGGGGGPSGPVEPPAPVGLDPNQGVGVAPVPGGNAAPPAAAPATADLVAQAQASAVFPVPVVHTAPKGKTFVRLRTSLWVDGFDTVRTNPITVGAQTIQLTGAPATVTWNLGEATKTCKDAGSENGRTCDYIYQRSSAGQPGGAYQVTATITWDVTWTCGGDDCDEPGGNLGPNAVTSQASPLVVGEIQTTTGQ</sequence>
<dbReference type="EMBL" id="BAAAMR010000152">
    <property type="protein sequence ID" value="GAA2168087.1"/>
    <property type="molecule type" value="Genomic_DNA"/>
</dbReference>
<proteinExistence type="predicted"/>
<dbReference type="InterPro" id="IPR006311">
    <property type="entry name" value="TAT_signal"/>
</dbReference>